<reference evidence="1 2" key="1">
    <citation type="submission" date="2019-01" db="EMBL/GenBank/DDBJ databases">
        <authorList>
            <person name="Ferrante I. M."/>
        </authorList>
    </citation>
    <scope>NUCLEOTIDE SEQUENCE [LARGE SCALE GENOMIC DNA]</scope>
    <source>
        <strain evidence="1 2">B856</strain>
    </source>
</reference>
<accession>A0A448Z3S6</accession>
<protein>
    <submittedName>
        <fullName evidence="1">Uncharacterized protein</fullName>
    </submittedName>
</protein>
<sequence length="86" mass="9191">MKKVNVVPMILPTTSPNIAGSTAPPFISSFSLTTAFDATKEMTVTIGIPKKVDKDARPPTSNDWNADIVPSTMSLGFCRSSCSLEK</sequence>
<dbReference type="Proteomes" id="UP000291116">
    <property type="component" value="Unassembled WGS sequence"/>
</dbReference>
<organism evidence="1 2">
    <name type="scientific">Pseudo-nitzschia multistriata</name>
    <dbReference type="NCBI Taxonomy" id="183589"/>
    <lineage>
        <taxon>Eukaryota</taxon>
        <taxon>Sar</taxon>
        <taxon>Stramenopiles</taxon>
        <taxon>Ochrophyta</taxon>
        <taxon>Bacillariophyta</taxon>
        <taxon>Bacillariophyceae</taxon>
        <taxon>Bacillariophycidae</taxon>
        <taxon>Bacillariales</taxon>
        <taxon>Bacillariaceae</taxon>
        <taxon>Pseudo-nitzschia</taxon>
    </lineage>
</organism>
<evidence type="ECO:0000313" key="1">
    <source>
        <dbReference type="EMBL" id="VEU36619.1"/>
    </source>
</evidence>
<evidence type="ECO:0000313" key="2">
    <source>
        <dbReference type="Proteomes" id="UP000291116"/>
    </source>
</evidence>
<keyword evidence="2" id="KW-1185">Reference proteome</keyword>
<dbReference type="EMBL" id="CAACVS010000096">
    <property type="protein sequence ID" value="VEU36619.1"/>
    <property type="molecule type" value="Genomic_DNA"/>
</dbReference>
<dbReference type="AlphaFoldDB" id="A0A448Z3S6"/>
<proteinExistence type="predicted"/>
<name>A0A448Z3S6_9STRA</name>
<gene>
    <name evidence="1" type="ORF">PSNMU_V1.4_AUG-EV-PASAV3_0033850</name>
</gene>